<evidence type="ECO:0000256" key="1">
    <source>
        <dbReference type="ARBA" id="ARBA00009558"/>
    </source>
</evidence>
<protein>
    <recommendedName>
        <fullName evidence="8">NAD(P)(+)--arginine ADP-ribosyltransferase</fullName>
        <ecNumber evidence="8">2.4.2.31</ecNumber>
    </recommendedName>
    <alternativeName>
        <fullName evidence="8">Mono(ADP-ribosyl)transferase</fullName>
    </alternativeName>
</protein>
<organism evidence="10 11">
    <name type="scientific">Rotaria socialis</name>
    <dbReference type="NCBI Taxonomy" id="392032"/>
    <lineage>
        <taxon>Eukaryota</taxon>
        <taxon>Metazoa</taxon>
        <taxon>Spiralia</taxon>
        <taxon>Gnathifera</taxon>
        <taxon>Rotifera</taxon>
        <taxon>Eurotatoria</taxon>
        <taxon>Bdelloidea</taxon>
        <taxon>Philodinida</taxon>
        <taxon>Philodinidae</taxon>
        <taxon>Rotaria</taxon>
    </lineage>
</organism>
<dbReference type="Proteomes" id="UP000663869">
    <property type="component" value="Unassembled WGS sequence"/>
</dbReference>
<dbReference type="GO" id="GO:0008270">
    <property type="term" value="F:zinc ion binding"/>
    <property type="evidence" value="ECO:0007669"/>
    <property type="project" value="UniProtKB-KW"/>
</dbReference>
<dbReference type="Gene3D" id="2.120.10.30">
    <property type="entry name" value="TolB, C-terminal domain"/>
    <property type="match status" value="3"/>
</dbReference>
<evidence type="ECO:0000313" key="9">
    <source>
        <dbReference type="EMBL" id="CAF3532316.1"/>
    </source>
</evidence>
<keyword evidence="8" id="KW-0521">NADP</keyword>
<accession>A0A820UDJ1</accession>
<feature type="repeat" description="NHL" evidence="7">
    <location>
        <begin position="791"/>
        <end position="824"/>
    </location>
</feature>
<dbReference type="GO" id="GO:0016779">
    <property type="term" value="F:nucleotidyltransferase activity"/>
    <property type="evidence" value="ECO:0007669"/>
    <property type="project" value="UniProtKB-KW"/>
</dbReference>
<sequence>MATGGESQAHRSRVSDVNQEPLKMLLPIRGYDRVPLVTLEKAVEPLVSLLPDIQDYVYVAKQRCDEEPADGLSQDESAAIMLYSMEWTPRDKCLYYVLNIILRSEDRRKLESWFLYLKLFLSGLTRLPTIRRFVYRGVKLDLSKHYKKGKLIVWWAFSSCTSTVEVLQHEDFLGQTGARTMFTIECDTGKDISQHSYFQSEEEILLPPARQFEVVASLQMGPDVHVIQLKEVKPPIVLLEPVSLTPRSNKSTSEDAKKDKPHTGIDDVKIKVEQMKIVPESTATTPKTTICVPNIPANAKWAEKGITVAGGNGSGNALNQLHGPSGVFVDNDQVVYVADTDNHRIVEWKVGTTSGQVIAGGNGKGNRADQLNSPYDVFVDKETDSLIISDTLNGRVVRWPRANGTIGETIIDNISCVGVTMDDHRSLYVSDWVKHLVRQYNMSKKTETVVAGDNRGGDHLNQLNTNTYVFVDQDTSIYVSDKDNHRVVKWTKGAQEGTIVAGGQGKGNALTQLSNPHALFVDKLGTVYIADYCNSRVMRWSKGAASGDMIVGGTQLSTPRGLSFDQHGNLYVVDWGNDRVQRFSIQKWAEKGITVAGGNGFGNALNQLNGPYGLCVDDDQNIYIADTNNHRILQWKAGAANGQVVAGGNGPGNGADQLNTPFDMIIDKEMGTLIICDTMNRRVVRWSQTNMTSGETIIENICCVGLMMDDRRFLYISDWNDHSVRQYSVGNTTGTAVAGGNGAGDHLKQLNSNMFIFVDQDNSIYVSDYKNDRVVKWAKGAHEGIVVAGGHGKGDALTQLSHPQGVFVDQLGTVYVVDYSNHRVMRWCKGASEGTMIIGGQQLCAPRGISFDQHGNLYLADWGNNRVQRFSIQK</sequence>
<dbReference type="InterPro" id="IPR000768">
    <property type="entry name" value="ART"/>
</dbReference>
<dbReference type="CDD" id="cd05819">
    <property type="entry name" value="NHL"/>
    <property type="match status" value="2"/>
</dbReference>
<proteinExistence type="inferred from homology"/>
<evidence type="ECO:0000256" key="7">
    <source>
        <dbReference type="PROSITE-ProRule" id="PRU00504"/>
    </source>
</evidence>
<evidence type="ECO:0000313" key="11">
    <source>
        <dbReference type="Proteomes" id="UP000663862"/>
    </source>
</evidence>
<comment type="similarity">
    <text evidence="1 8">Belongs to the Arg-specific ADP-ribosyltransferase family.</text>
</comment>
<feature type="repeat" description="NHL" evidence="7">
    <location>
        <begin position="552"/>
        <end position="586"/>
    </location>
</feature>
<evidence type="ECO:0000256" key="4">
    <source>
        <dbReference type="ARBA" id="ARBA00022695"/>
    </source>
</evidence>
<dbReference type="EC" id="2.4.2.31" evidence="8"/>
<comment type="catalytic activity">
    <reaction evidence="6 8">
        <text>L-arginyl-[protein] + NAD(+) = N(omega)-(ADP-D-ribosyl)-L-arginyl-[protein] + nicotinamide + H(+)</text>
        <dbReference type="Rhea" id="RHEA:19149"/>
        <dbReference type="Rhea" id="RHEA-COMP:10532"/>
        <dbReference type="Rhea" id="RHEA-COMP:15087"/>
        <dbReference type="ChEBI" id="CHEBI:15378"/>
        <dbReference type="ChEBI" id="CHEBI:17154"/>
        <dbReference type="ChEBI" id="CHEBI:29965"/>
        <dbReference type="ChEBI" id="CHEBI:57540"/>
        <dbReference type="ChEBI" id="CHEBI:142554"/>
        <dbReference type="EC" id="2.4.2.31"/>
    </reaction>
</comment>
<keyword evidence="4" id="KW-0548">Nucleotidyltransferase</keyword>
<dbReference type="PROSITE" id="PS51996">
    <property type="entry name" value="TR_MART"/>
    <property type="match status" value="1"/>
</dbReference>
<dbReference type="InterPro" id="IPR001258">
    <property type="entry name" value="NHL_repeat"/>
</dbReference>
<keyword evidence="3 8" id="KW-0808">Transferase</keyword>
<dbReference type="AlphaFoldDB" id="A0A820UDJ1"/>
<feature type="repeat" description="NHL" evidence="7">
    <location>
        <begin position="601"/>
        <end position="638"/>
    </location>
</feature>
<keyword evidence="8" id="KW-0520">NAD</keyword>
<dbReference type="EMBL" id="CAJOBQ010001396">
    <property type="protein sequence ID" value="CAF4483431.1"/>
    <property type="molecule type" value="Genomic_DNA"/>
</dbReference>
<dbReference type="GO" id="GO:0106274">
    <property type="term" value="F:NAD+-protein-arginine ADP-ribosyltransferase activity"/>
    <property type="evidence" value="ECO:0007669"/>
    <property type="project" value="UniProtKB-EC"/>
</dbReference>
<reference evidence="10" key="1">
    <citation type="submission" date="2021-02" db="EMBL/GenBank/DDBJ databases">
        <authorList>
            <person name="Nowell W R."/>
        </authorList>
    </citation>
    <scope>NUCLEOTIDE SEQUENCE</scope>
</reference>
<dbReference type="PANTHER" id="PTHR24104:SF25">
    <property type="entry name" value="PROTEIN LIN-41"/>
    <property type="match status" value="1"/>
</dbReference>
<name>A0A820UDJ1_9BILA</name>
<evidence type="ECO:0000313" key="10">
    <source>
        <dbReference type="EMBL" id="CAF4483431.1"/>
    </source>
</evidence>
<dbReference type="InterPro" id="IPR011042">
    <property type="entry name" value="6-blade_b-propeller_TolB-like"/>
</dbReference>
<evidence type="ECO:0000256" key="6">
    <source>
        <dbReference type="ARBA" id="ARBA00047597"/>
    </source>
</evidence>
<dbReference type="Proteomes" id="UP000663862">
    <property type="component" value="Unassembled WGS sequence"/>
</dbReference>
<dbReference type="Gene3D" id="2.40.10.500">
    <property type="match status" value="2"/>
</dbReference>
<gene>
    <name evidence="9" type="ORF">FME351_LOCUS18544</name>
    <name evidence="10" type="ORF">TSG867_LOCUS19716</name>
</gene>
<evidence type="ECO:0000256" key="2">
    <source>
        <dbReference type="ARBA" id="ARBA00022676"/>
    </source>
</evidence>
<dbReference type="PROSITE" id="PS51125">
    <property type="entry name" value="NHL"/>
    <property type="match status" value="3"/>
</dbReference>
<evidence type="ECO:0000256" key="8">
    <source>
        <dbReference type="RuleBase" id="RU361228"/>
    </source>
</evidence>
<dbReference type="Gene3D" id="3.90.176.10">
    <property type="entry name" value="Toxin ADP-ribosyltransferase, Chain A, domain 1"/>
    <property type="match status" value="1"/>
</dbReference>
<evidence type="ECO:0000256" key="5">
    <source>
        <dbReference type="ARBA" id="ARBA00022737"/>
    </source>
</evidence>
<dbReference type="InterPro" id="IPR050952">
    <property type="entry name" value="TRIM-NHL_E3_ligases"/>
</dbReference>
<dbReference type="Pfam" id="PF01129">
    <property type="entry name" value="ART"/>
    <property type="match status" value="1"/>
</dbReference>
<keyword evidence="5" id="KW-0677">Repeat</keyword>
<dbReference type="EMBL" id="CAJNYU010002306">
    <property type="protein sequence ID" value="CAF3532316.1"/>
    <property type="molecule type" value="Genomic_DNA"/>
</dbReference>
<dbReference type="PANTHER" id="PTHR24104">
    <property type="entry name" value="E3 UBIQUITIN-PROTEIN LIGASE NHLRC1-RELATED"/>
    <property type="match status" value="1"/>
</dbReference>
<dbReference type="SUPFAM" id="SSF101898">
    <property type="entry name" value="NHL repeat"/>
    <property type="match status" value="2"/>
</dbReference>
<comment type="caution">
    <text evidence="10">The sequence shown here is derived from an EMBL/GenBank/DDBJ whole genome shotgun (WGS) entry which is preliminary data.</text>
</comment>
<keyword evidence="2 8" id="KW-0328">Glycosyltransferase</keyword>
<evidence type="ECO:0000256" key="3">
    <source>
        <dbReference type="ARBA" id="ARBA00022679"/>
    </source>
</evidence>
<dbReference type="SUPFAM" id="SSF56399">
    <property type="entry name" value="ADP-ribosylation"/>
    <property type="match status" value="1"/>
</dbReference>
<dbReference type="Pfam" id="PF01436">
    <property type="entry name" value="NHL"/>
    <property type="match status" value="4"/>
</dbReference>